<dbReference type="AlphaFoldDB" id="A0A917KAS0"/>
<reference evidence="2" key="1">
    <citation type="journal article" date="2014" name="Int. J. Syst. Evol. Microbiol.">
        <title>Complete genome sequence of Corynebacterium casei LMG S-19264T (=DSM 44701T), isolated from a smear-ripened cheese.</title>
        <authorList>
            <consortium name="US DOE Joint Genome Institute (JGI-PGF)"/>
            <person name="Walter F."/>
            <person name="Albersmeier A."/>
            <person name="Kalinowski J."/>
            <person name="Ruckert C."/>
        </authorList>
    </citation>
    <scope>NUCLEOTIDE SEQUENCE</scope>
    <source>
        <strain evidence="2">JCM 18487</strain>
    </source>
</reference>
<dbReference type="InterPro" id="IPR036895">
    <property type="entry name" value="Uracil-DNA_glycosylase-like_sf"/>
</dbReference>
<comment type="caution">
    <text evidence="2">The sequence shown here is derived from an EMBL/GenBank/DDBJ whole genome shotgun (WGS) entry which is preliminary data.</text>
</comment>
<dbReference type="InterPro" id="IPR005122">
    <property type="entry name" value="Uracil-DNA_glycosylase-like"/>
</dbReference>
<proteinExistence type="predicted"/>
<evidence type="ECO:0000259" key="1">
    <source>
        <dbReference type="Pfam" id="PF03167"/>
    </source>
</evidence>
<evidence type="ECO:0000313" key="2">
    <source>
        <dbReference type="EMBL" id="GGJ03442.1"/>
    </source>
</evidence>
<organism evidence="2 3">
    <name type="scientific">Alicyclobacillus cellulosilyticus</name>
    <dbReference type="NCBI Taxonomy" id="1003997"/>
    <lineage>
        <taxon>Bacteria</taxon>
        <taxon>Bacillati</taxon>
        <taxon>Bacillota</taxon>
        <taxon>Bacilli</taxon>
        <taxon>Bacillales</taxon>
        <taxon>Alicyclobacillaceae</taxon>
        <taxon>Alicyclobacillus</taxon>
    </lineage>
</organism>
<keyword evidence="3" id="KW-1185">Reference proteome</keyword>
<dbReference type="RefSeq" id="WP_188881639.1">
    <property type="nucleotide sequence ID" value="NZ_BMOY01000013.1"/>
</dbReference>
<evidence type="ECO:0000313" key="3">
    <source>
        <dbReference type="Proteomes" id="UP000637695"/>
    </source>
</evidence>
<sequence length="259" mass="28670">MAVQDGRARAAEDLKSLFVEVRQHLMQSYEVPDLIGPKSRLIFLLESPHVQELKYRAPVAGASGATMSKHLFGEAYAKFPVGLLVKKNLLEQKNRPSLDCIGLMNVSNIPLQPAAYRDRSVHEQYGDWLSALARIREDNQRDDYRDPLLNAVQAAMVEYLRDKLLALAERPCVVVPCGRFAQKFFRLAGVMGPRWQVIHGVPHPSYNAWDRAQYQSVIAEVQRALEQLRAATAGVAAAVNLRATASPDSQSAPSPSPGS</sequence>
<reference evidence="2" key="2">
    <citation type="submission" date="2020-09" db="EMBL/GenBank/DDBJ databases">
        <authorList>
            <person name="Sun Q."/>
            <person name="Ohkuma M."/>
        </authorList>
    </citation>
    <scope>NUCLEOTIDE SEQUENCE</scope>
    <source>
        <strain evidence="2">JCM 18487</strain>
    </source>
</reference>
<protein>
    <recommendedName>
        <fullName evidence="1">Uracil-DNA glycosylase-like domain-containing protein</fullName>
    </recommendedName>
</protein>
<dbReference type="EMBL" id="BMOY01000013">
    <property type="protein sequence ID" value="GGJ03442.1"/>
    <property type="molecule type" value="Genomic_DNA"/>
</dbReference>
<dbReference type="SUPFAM" id="SSF52141">
    <property type="entry name" value="Uracil-DNA glycosylase-like"/>
    <property type="match status" value="1"/>
</dbReference>
<dbReference type="Proteomes" id="UP000637695">
    <property type="component" value="Unassembled WGS sequence"/>
</dbReference>
<name>A0A917KAS0_9BACL</name>
<accession>A0A917KAS0</accession>
<dbReference type="Pfam" id="PF03167">
    <property type="entry name" value="UDG"/>
    <property type="match status" value="1"/>
</dbReference>
<feature type="domain" description="Uracil-DNA glycosylase-like" evidence="1">
    <location>
        <begin position="33"/>
        <end position="213"/>
    </location>
</feature>
<dbReference type="Gene3D" id="3.40.470.10">
    <property type="entry name" value="Uracil-DNA glycosylase-like domain"/>
    <property type="match status" value="1"/>
</dbReference>
<gene>
    <name evidence="2" type="ORF">GCM10010885_10860</name>
</gene>